<name>G3HR73_CRIGR</name>
<dbReference type="InParanoid" id="G3HR73"/>
<evidence type="ECO:0000313" key="2">
    <source>
        <dbReference type="Proteomes" id="UP000001075"/>
    </source>
</evidence>
<dbReference type="Proteomes" id="UP000001075">
    <property type="component" value="Unassembled WGS sequence"/>
</dbReference>
<reference evidence="2" key="1">
    <citation type="journal article" date="2011" name="Nat. Biotechnol.">
        <title>The genomic sequence of the Chinese hamster ovary (CHO)-K1 cell line.</title>
        <authorList>
            <person name="Xu X."/>
            <person name="Nagarajan H."/>
            <person name="Lewis N.E."/>
            <person name="Pan S."/>
            <person name="Cai Z."/>
            <person name="Liu X."/>
            <person name="Chen W."/>
            <person name="Xie M."/>
            <person name="Wang W."/>
            <person name="Hammond S."/>
            <person name="Andersen M.R."/>
            <person name="Neff N."/>
            <person name="Passarelli B."/>
            <person name="Koh W."/>
            <person name="Fan H.C."/>
            <person name="Wang J."/>
            <person name="Gui Y."/>
            <person name="Lee K.H."/>
            <person name="Betenbaugh M.J."/>
            <person name="Quake S.R."/>
            <person name="Famili I."/>
            <person name="Palsson B.O."/>
            <person name="Wang J."/>
        </authorList>
    </citation>
    <scope>NUCLEOTIDE SEQUENCE [LARGE SCALE GENOMIC DNA]</scope>
    <source>
        <strain evidence="2">CHO K1 cell line</strain>
    </source>
</reference>
<protein>
    <submittedName>
        <fullName evidence="1">Uncharacterized protein</fullName>
    </submittedName>
</protein>
<evidence type="ECO:0000313" key="1">
    <source>
        <dbReference type="EMBL" id="EGW06837.1"/>
    </source>
</evidence>
<dbReference type="AlphaFoldDB" id="G3HR73"/>
<organism evidence="1 2">
    <name type="scientific">Cricetulus griseus</name>
    <name type="common">Chinese hamster</name>
    <name type="synonym">Cricetulus barabensis griseus</name>
    <dbReference type="NCBI Taxonomy" id="10029"/>
    <lineage>
        <taxon>Eukaryota</taxon>
        <taxon>Metazoa</taxon>
        <taxon>Chordata</taxon>
        <taxon>Craniata</taxon>
        <taxon>Vertebrata</taxon>
        <taxon>Euteleostomi</taxon>
        <taxon>Mammalia</taxon>
        <taxon>Eutheria</taxon>
        <taxon>Euarchontoglires</taxon>
        <taxon>Glires</taxon>
        <taxon>Rodentia</taxon>
        <taxon>Myomorpha</taxon>
        <taxon>Muroidea</taxon>
        <taxon>Cricetidae</taxon>
        <taxon>Cricetinae</taxon>
        <taxon>Cricetulus</taxon>
    </lineage>
</organism>
<dbReference type="EMBL" id="JH000627">
    <property type="protein sequence ID" value="EGW06837.1"/>
    <property type="molecule type" value="Genomic_DNA"/>
</dbReference>
<proteinExistence type="predicted"/>
<gene>
    <name evidence="1" type="ORF">I79_013336</name>
</gene>
<accession>G3HR73</accession>
<sequence length="84" mass="9807">MIYEVKFISQAFLGRGAVQTQRGRIKWRNYPQDPLLRYLPLFCYLPSSLLTWYPRRGQSYHQQYSNTDAGGDMALSPLVQSFSK</sequence>